<comment type="catalytic activity">
    <reaction evidence="6">
        <text>Fe-coproporphyrin III + 2 H(+) = coproporphyrin III + Fe(2+)</text>
        <dbReference type="Rhea" id="RHEA:49572"/>
        <dbReference type="ChEBI" id="CHEBI:15378"/>
        <dbReference type="ChEBI" id="CHEBI:29033"/>
        <dbReference type="ChEBI" id="CHEBI:68438"/>
        <dbReference type="ChEBI" id="CHEBI:131725"/>
        <dbReference type="EC" id="4.99.1.9"/>
    </reaction>
    <physiologicalReaction direction="right-to-left" evidence="6">
        <dbReference type="Rhea" id="RHEA:49574"/>
    </physiologicalReaction>
</comment>
<feature type="binding site" evidence="7">
    <location>
        <position position="196"/>
    </location>
    <ligand>
        <name>Fe(2+)</name>
        <dbReference type="ChEBI" id="CHEBI:29033"/>
    </ligand>
</feature>
<comment type="pathway">
    <text evidence="7">Porphyrin-containing compound metabolism; protoheme biosynthesis; protoheme from protoporphyrin-IX: step 1/1.</text>
</comment>
<comment type="function">
    <text evidence="7">Catalyzes the ferrous insertion into protoporphyrin IX.</text>
</comment>
<dbReference type="GO" id="GO:0046872">
    <property type="term" value="F:metal ion binding"/>
    <property type="evidence" value="ECO:0007669"/>
    <property type="project" value="UniProtKB-KW"/>
</dbReference>
<gene>
    <name evidence="7 9" type="primary">hemH</name>
    <name evidence="9" type="ORF">K4G66_03920</name>
</gene>
<dbReference type="InterPro" id="IPR001015">
    <property type="entry name" value="Ferrochelatase"/>
</dbReference>
<dbReference type="GO" id="GO:0006783">
    <property type="term" value="P:heme biosynthetic process"/>
    <property type="evidence" value="ECO:0007669"/>
    <property type="project" value="UniProtKB-UniRule"/>
</dbReference>
<keyword evidence="4 7" id="KW-0456">Lyase</keyword>
<accession>A0AA49JGT5</accession>
<sequence length="370" mass="42077">MNAKLGKVGVLLVNLGTPNSPRTGDVRRYLREFLMDGRVVDYPLIPRWMLVNLIIAPFRAPKSAKEYQKLWEDRGSPLKFYGEDVRDLLQESLGEEYIVTLAMRYQQPSIQEGLDALQKANVRHIVCIPLFPQYASATSGSVIDKVMEIVRTWQVMPSINFISHFPDHPLFIEAHLDRARTQLEKQDFDHVLFSYHGVPVSQIMKGSQDNYCQVGTCCNKYHKKNQFCYRAQCFQTSRVLAEKLGIPEEKYTVSFQSRLGPVPWIRPYTDEVLQELAEKGIKKVLAFSPAFVADCLETTLEVGETYKEDFLEAGGEVWQLVESLNDHPLWVACLKDLVLQNTTSESSLVSENIEKIQTSTAFTGSTTKVS</sequence>
<evidence type="ECO:0000256" key="5">
    <source>
        <dbReference type="ARBA" id="ARBA00023244"/>
    </source>
</evidence>
<dbReference type="SUPFAM" id="SSF53800">
    <property type="entry name" value="Chelatase"/>
    <property type="match status" value="1"/>
</dbReference>
<evidence type="ECO:0000256" key="7">
    <source>
        <dbReference type="HAMAP-Rule" id="MF_00323"/>
    </source>
</evidence>
<organism evidence="9">
    <name type="scientific">Roseihalotalea indica</name>
    <dbReference type="NCBI Taxonomy" id="2867963"/>
    <lineage>
        <taxon>Bacteria</taxon>
        <taxon>Pseudomonadati</taxon>
        <taxon>Bacteroidota</taxon>
        <taxon>Cytophagia</taxon>
        <taxon>Cytophagales</taxon>
        <taxon>Catalimonadaceae</taxon>
        <taxon>Roseihalotalea</taxon>
    </lineage>
</organism>
<evidence type="ECO:0000256" key="3">
    <source>
        <dbReference type="ARBA" id="ARBA00023133"/>
    </source>
</evidence>
<evidence type="ECO:0000256" key="2">
    <source>
        <dbReference type="ARBA" id="ARBA00023004"/>
    </source>
</evidence>
<dbReference type="EMBL" id="CP120682">
    <property type="protein sequence ID" value="WKN37854.1"/>
    <property type="molecule type" value="Genomic_DNA"/>
</dbReference>
<comment type="subcellular location">
    <subcellularLocation>
        <location evidence="7">Cytoplasm</location>
    </subcellularLocation>
</comment>
<keyword evidence="7" id="KW-0963">Cytoplasm</keyword>
<dbReference type="EC" id="4.98.1.1" evidence="7"/>
<keyword evidence="7" id="KW-0479">Metal-binding</keyword>
<dbReference type="PANTHER" id="PTHR11108:SF1">
    <property type="entry name" value="FERROCHELATASE, MITOCHONDRIAL"/>
    <property type="match status" value="1"/>
</dbReference>
<reference evidence="9" key="1">
    <citation type="journal article" date="2023" name="Comput. Struct. Biotechnol. J.">
        <title>Discovery of a novel marine Bacteroidetes with a rich repertoire of carbohydrate-active enzymes.</title>
        <authorList>
            <person name="Chen B."/>
            <person name="Liu G."/>
            <person name="Chen Q."/>
            <person name="Wang H."/>
            <person name="Liu L."/>
            <person name="Tang K."/>
        </authorList>
    </citation>
    <scope>NUCLEOTIDE SEQUENCE</scope>
    <source>
        <strain evidence="9">TK19036</strain>
    </source>
</reference>
<dbReference type="CDD" id="cd00419">
    <property type="entry name" value="Ferrochelatase_C"/>
    <property type="match status" value="1"/>
</dbReference>
<keyword evidence="3 7" id="KW-0350">Heme biosynthesis</keyword>
<evidence type="ECO:0000256" key="4">
    <source>
        <dbReference type="ARBA" id="ARBA00023239"/>
    </source>
</evidence>
<dbReference type="NCBIfam" id="TIGR00109">
    <property type="entry name" value="hemH"/>
    <property type="match status" value="1"/>
</dbReference>
<dbReference type="GO" id="GO:0005737">
    <property type="term" value="C:cytoplasm"/>
    <property type="evidence" value="ECO:0007669"/>
    <property type="project" value="UniProtKB-SubCell"/>
</dbReference>
<dbReference type="Gene3D" id="3.40.50.1400">
    <property type="match status" value="2"/>
</dbReference>
<dbReference type="CDD" id="cd03411">
    <property type="entry name" value="Ferrochelatase_N"/>
    <property type="match status" value="1"/>
</dbReference>
<keyword evidence="5 7" id="KW-0627">Porphyrin biosynthesis</keyword>
<evidence type="ECO:0000256" key="8">
    <source>
        <dbReference type="RuleBase" id="RU004185"/>
    </source>
</evidence>
<feature type="binding site" evidence="7">
    <location>
        <position position="297"/>
    </location>
    <ligand>
        <name>Fe(2+)</name>
        <dbReference type="ChEBI" id="CHEBI:29033"/>
    </ligand>
</feature>
<dbReference type="AlphaFoldDB" id="A0AA49JGT5"/>
<protein>
    <recommendedName>
        <fullName evidence="7">Ferrochelatase</fullName>
        <ecNumber evidence="7">4.98.1.1</ecNumber>
    </recommendedName>
    <alternativeName>
        <fullName evidence="7">Heme synthase</fullName>
    </alternativeName>
    <alternativeName>
        <fullName evidence="7">Protoheme ferro-lyase</fullName>
    </alternativeName>
</protein>
<comment type="similarity">
    <text evidence="1 7 8">Belongs to the ferrochelatase family.</text>
</comment>
<proteinExistence type="inferred from homology"/>
<comment type="catalytic activity">
    <reaction evidence="7">
        <text>heme b + 2 H(+) = protoporphyrin IX + Fe(2+)</text>
        <dbReference type="Rhea" id="RHEA:22584"/>
        <dbReference type="ChEBI" id="CHEBI:15378"/>
        <dbReference type="ChEBI" id="CHEBI:29033"/>
        <dbReference type="ChEBI" id="CHEBI:57306"/>
        <dbReference type="ChEBI" id="CHEBI:60344"/>
        <dbReference type="EC" id="4.98.1.1"/>
    </reaction>
</comment>
<dbReference type="GO" id="GO:0004325">
    <property type="term" value="F:ferrochelatase activity"/>
    <property type="evidence" value="ECO:0007669"/>
    <property type="project" value="UniProtKB-UniRule"/>
</dbReference>
<reference evidence="9" key="2">
    <citation type="journal article" date="2024" name="Antonie Van Leeuwenhoek">
        <title>Roseihalotalea indica gen. nov., sp. nov., a halophilic Bacteroidetes from mesopelagic Southwest Indian Ocean with higher carbohydrate metabolic potential.</title>
        <authorList>
            <person name="Chen B."/>
            <person name="Zhang M."/>
            <person name="Lin D."/>
            <person name="Ye J."/>
            <person name="Tang K."/>
        </authorList>
    </citation>
    <scope>NUCLEOTIDE SEQUENCE</scope>
    <source>
        <strain evidence="9">TK19036</strain>
    </source>
</reference>
<evidence type="ECO:0000256" key="1">
    <source>
        <dbReference type="ARBA" id="ARBA00007718"/>
    </source>
</evidence>
<evidence type="ECO:0000256" key="6">
    <source>
        <dbReference type="ARBA" id="ARBA00024536"/>
    </source>
</evidence>
<evidence type="ECO:0000313" key="9">
    <source>
        <dbReference type="EMBL" id="WKN37854.1"/>
    </source>
</evidence>
<keyword evidence="2 7" id="KW-0408">Iron</keyword>
<dbReference type="InterPro" id="IPR033659">
    <property type="entry name" value="Ferrochelatase_N"/>
</dbReference>
<dbReference type="Pfam" id="PF00762">
    <property type="entry name" value="Ferrochelatase"/>
    <property type="match status" value="1"/>
</dbReference>
<dbReference type="HAMAP" id="MF_00323">
    <property type="entry name" value="Ferrochelatase"/>
    <property type="match status" value="1"/>
</dbReference>
<dbReference type="InterPro" id="IPR033644">
    <property type="entry name" value="Ferrochelatase_C"/>
</dbReference>
<name>A0AA49JGT5_9BACT</name>
<dbReference type="PANTHER" id="PTHR11108">
    <property type="entry name" value="FERROCHELATASE"/>
    <property type="match status" value="1"/>
</dbReference>